<dbReference type="Gene3D" id="3.40.50.300">
    <property type="entry name" value="P-loop containing nucleotide triphosphate hydrolases"/>
    <property type="match status" value="1"/>
</dbReference>
<dbReference type="PANTHER" id="PTHR21343:SF9">
    <property type="entry name" value="LIPID II ISOGLUTAMINYL SYNTHASE (GLUTAMINE-HYDROLYZING) SUBUNIT GATD"/>
    <property type="match status" value="1"/>
</dbReference>
<dbReference type="InterPro" id="IPR027417">
    <property type="entry name" value="P-loop_NTPase"/>
</dbReference>
<feature type="domain" description="CobQ/CobB/MinD/ParA nucleotide binding" evidence="2">
    <location>
        <begin position="7"/>
        <end position="234"/>
    </location>
</feature>
<dbReference type="UniPathway" id="UPA00148"/>
<proteinExistence type="predicted"/>
<dbReference type="Proteomes" id="UP000637578">
    <property type="component" value="Unassembled WGS sequence"/>
</dbReference>
<protein>
    <recommendedName>
        <fullName evidence="2">CobQ/CobB/MinD/ParA nucleotide binding domain-containing protein</fullName>
    </recommendedName>
</protein>
<dbReference type="EMBL" id="BMMK01000042">
    <property type="protein sequence ID" value="GGM78814.1"/>
    <property type="molecule type" value="Genomic_DNA"/>
</dbReference>
<reference evidence="3" key="1">
    <citation type="journal article" date="2014" name="Int. J. Syst. Evol. Microbiol.">
        <title>Complete genome sequence of Corynebacterium casei LMG S-19264T (=DSM 44701T), isolated from a smear-ripened cheese.</title>
        <authorList>
            <consortium name="US DOE Joint Genome Institute (JGI-PGF)"/>
            <person name="Walter F."/>
            <person name="Albersmeier A."/>
            <person name="Kalinowski J."/>
            <person name="Ruckert C."/>
        </authorList>
    </citation>
    <scope>NUCLEOTIDE SEQUENCE</scope>
    <source>
        <strain evidence="3">CGMCC 4.5737</strain>
    </source>
</reference>
<evidence type="ECO:0000313" key="4">
    <source>
        <dbReference type="Proteomes" id="UP000637578"/>
    </source>
</evidence>
<evidence type="ECO:0000259" key="2">
    <source>
        <dbReference type="Pfam" id="PF01656"/>
    </source>
</evidence>
<gene>
    <name evidence="3" type="ORF">GCM10012275_56810</name>
</gene>
<evidence type="ECO:0000256" key="1">
    <source>
        <dbReference type="ARBA" id="ARBA00022962"/>
    </source>
</evidence>
<dbReference type="GO" id="GO:0009236">
    <property type="term" value="P:cobalamin biosynthetic process"/>
    <property type="evidence" value="ECO:0007669"/>
    <property type="project" value="UniProtKB-UniPathway"/>
</dbReference>
<sequence length="279" mass="30677">MAANRSIVVLGTSSGVGKTLITLALCRWLRWQGVRVAPFKAMSMQPGHAVYQTTSATACVHYHQAYQAVAAGVRPHHDMNPIAVWGHNGVLIAAVRGRKHDTILSMPAQRRTATAREAIKAGYDHLARHHEFVVAEGCGSPVELNIKHRDVTNLWLAQAIDAPCVLVSSAAQTGVFASLLGTLALMTEPERRRVMGFIVNRYAGDPRDFASGIEILQQRARLPCLGIVPHCRDLDLLADTPSDPDQVRTRVHSRRLDTEIEAWAHHVITHLSLDRLGVR</sequence>
<dbReference type="PANTHER" id="PTHR21343">
    <property type="entry name" value="DETHIOBIOTIN SYNTHETASE"/>
    <property type="match status" value="1"/>
</dbReference>
<dbReference type="InterPro" id="IPR002586">
    <property type="entry name" value="CobQ/CobB/MinD/ParA_Nub-bd_dom"/>
</dbReference>
<dbReference type="AlphaFoldDB" id="A0A8J3FYU2"/>
<accession>A0A8J3FYU2</accession>
<reference evidence="3" key="2">
    <citation type="submission" date="2020-09" db="EMBL/GenBank/DDBJ databases">
        <authorList>
            <person name="Sun Q."/>
            <person name="Zhou Y."/>
        </authorList>
    </citation>
    <scope>NUCLEOTIDE SEQUENCE</scope>
    <source>
        <strain evidence="3">CGMCC 4.5737</strain>
    </source>
</reference>
<evidence type="ECO:0000313" key="3">
    <source>
        <dbReference type="EMBL" id="GGM78814.1"/>
    </source>
</evidence>
<keyword evidence="1" id="KW-0315">Glutamine amidotransferase</keyword>
<organism evidence="3 4">
    <name type="scientific">Longimycelium tulufanense</name>
    <dbReference type="NCBI Taxonomy" id="907463"/>
    <lineage>
        <taxon>Bacteria</taxon>
        <taxon>Bacillati</taxon>
        <taxon>Actinomycetota</taxon>
        <taxon>Actinomycetes</taxon>
        <taxon>Pseudonocardiales</taxon>
        <taxon>Pseudonocardiaceae</taxon>
        <taxon>Longimycelium</taxon>
    </lineage>
</organism>
<dbReference type="RefSeq" id="WP_189061498.1">
    <property type="nucleotide sequence ID" value="NZ_BMMK01000042.1"/>
</dbReference>
<name>A0A8J3FYU2_9PSEU</name>
<dbReference type="Pfam" id="PF01656">
    <property type="entry name" value="CbiA"/>
    <property type="match status" value="1"/>
</dbReference>
<comment type="caution">
    <text evidence="3">The sequence shown here is derived from an EMBL/GenBank/DDBJ whole genome shotgun (WGS) entry which is preliminary data.</text>
</comment>
<keyword evidence="4" id="KW-1185">Reference proteome</keyword>
<dbReference type="SUPFAM" id="SSF52540">
    <property type="entry name" value="P-loop containing nucleoside triphosphate hydrolases"/>
    <property type="match status" value="1"/>
</dbReference>